<sequence>MTQEAARVSAVTLLLGDEARELLLCPDLPLPELLQCVAAGFPNAAKKSPVALKHASNHVFYPLSLLCRSPELFEDAEFYLVLDGEQADAGRKSKQRHRAHHSRKRGSRAHDTPDKREYQAVTTTSEANEEDEDVDDFEEKEEPQVSSGDELDIDLTDFELPQLVNVFIQACPTGALDRTTFNRCLEKILSQSGRYDPQARKMFTRLFNIFERQSIRSDIVDVADFLGGVSVFACGERDEKILLTFDLYDMDGDGFISKEEMIKYLTAVFLVIGEASPELFQQNK</sequence>
<dbReference type="Proteomes" id="UP001259832">
    <property type="component" value="Unassembled WGS sequence"/>
</dbReference>
<name>A0AAD9G9U3_9STRA</name>
<dbReference type="AlphaFoldDB" id="A0AAD9G9U3"/>
<evidence type="ECO:0000256" key="6">
    <source>
        <dbReference type="ARBA" id="ARBA00023288"/>
    </source>
</evidence>
<dbReference type="PROSITE" id="PS50222">
    <property type="entry name" value="EF_HAND_2"/>
    <property type="match status" value="1"/>
</dbReference>
<dbReference type="PANTHER" id="PTHR23055">
    <property type="entry name" value="CALCIUM BINDING PROTEINS"/>
    <property type="match status" value="1"/>
</dbReference>
<gene>
    <name evidence="9" type="ORF">P3T76_011110</name>
</gene>
<dbReference type="PANTHER" id="PTHR23055:SF178">
    <property type="entry name" value="NEUROCALCIN HOMOLOG"/>
    <property type="match status" value="1"/>
</dbReference>
<dbReference type="InterPro" id="IPR028846">
    <property type="entry name" value="Recoverin"/>
</dbReference>
<dbReference type="PROSITE" id="PS00018">
    <property type="entry name" value="EF_HAND_1"/>
    <property type="match status" value="1"/>
</dbReference>
<feature type="region of interest" description="Disordered" evidence="7">
    <location>
        <begin position="89"/>
        <end position="148"/>
    </location>
</feature>
<keyword evidence="5" id="KW-0106">Calcium</keyword>
<dbReference type="SMART" id="SM00054">
    <property type="entry name" value="EFh"/>
    <property type="match status" value="1"/>
</dbReference>
<evidence type="ECO:0000256" key="4">
    <source>
        <dbReference type="ARBA" id="ARBA00022737"/>
    </source>
</evidence>
<keyword evidence="6" id="KW-0449">Lipoprotein</keyword>
<feature type="compositionally biased region" description="Basic residues" evidence="7">
    <location>
        <begin position="92"/>
        <end position="107"/>
    </location>
</feature>
<proteinExistence type="inferred from homology"/>
<keyword evidence="3" id="KW-0479">Metal-binding</keyword>
<comment type="caution">
    <text evidence="9">The sequence shown here is derived from an EMBL/GenBank/DDBJ whole genome shotgun (WGS) entry which is preliminary data.</text>
</comment>
<dbReference type="InterPro" id="IPR002048">
    <property type="entry name" value="EF_hand_dom"/>
</dbReference>
<keyword evidence="2" id="KW-0519">Myristate</keyword>
<keyword evidence="10" id="KW-1185">Reference proteome</keyword>
<accession>A0AAD9G9U3</accession>
<evidence type="ECO:0000259" key="8">
    <source>
        <dbReference type="PROSITE" id="PS50222"/>
    </source>
</evidence>
<dbReference type="InterPro" id="IPR011992">
    <property type="entry name" value="EF-hand-dom_pair"/>
</dbReference>
<dbReference type="InterPro" id="IPR018247">
    <property type="entry name" value="EF_Hand_1_Ca_BS"/>
</dbReference>
<dbReference type="Pfam" id="PF13202">
    <property type="entry name" value="EF-hand_5"/>
    <property type="match status" value="1"/>
</dbReference>
<organism evidence="9 10">
    <name type="scientific">Phytophthora citrophthora</name>
    <dbReference type="NCBI Taxonomy" id="4793"/>
    <lineage>
        <taxon>Eukaryota</taxon>
        <taxon>Sar</taxon>
        <taxon>Stramenopiles</taxon>
        <taxon>Oomycota</taxon>
        <taxon>Peronosporomycetes</taxon>
        <taxon>Peronosporales</taxon>
        <taxon>Peronosporaceae</taxon>
        <taxon>Phytophthora</taxon>
    </lineage>
</organism>
<dbReference type="GO" id="GO:0003755">
    <property type="term" value="F:peptidyl-prolyl cis-trans isomerase activity"/>
    <property type="evidence" value="ECO:0007669"/>
    <property type="project" value="InterPro"/>
</dbReference>
<evidence type="ECO:0000313" key="9">
    <source>
        <dbReference type="EMBL" id="KAK1934501.1"/>
    </source>
</evidence>
<protein>
    <submittedName>
        <fullName evidence="9">Neuronal calcium sensor 1</fullName>
    </submittedName>
</protein>
<reference evidence="9" key="1">
    <citation type="submission" date="2023-08" db="EMBL/GenBank/DDBJ databases">
        <title>Reference Genome Resource for the Citrus Pathogen Phytophthora citrophthora.</title>
        <authorList>
            <person name="Moller H."/>
            <person name="Coetzee B."/>
            <person name="Rose L.J."/>
            <person name="Van Niekerk J.M."/>
        </authorList>
    </citation>
    <scope>NUCLEOTIDE SEQUENCE</scope>
    <source>
        <strain evidence="9">STE-U-9442</strain>
    </source>
</reference>
<dbReference type="EMBL" id="JASMQC010000025">
    <property type="protein sequence ID" value="KAK1934501.1"/>
    <property type="molecule type" value="Genomic_DNA"/>
</dbReference>
<evidence type="ECO:0000256" key="3">
    <source>
        <dbReference type="ARBA" id="ARBA00022723"/>
    </source>
</evidence>
<evidence type="ECO:0000256" key="1">
    <source>
        <dbReference type="ARBA" id="ARBA00006049"/>
    </source>
</evidence>
<evidence type="ECO:0000256" key="2">
    <source>
        <dbReference type="ARBA" id="ARBA00022707"/>
    </source>
</evidence>
<dbReference type="Pfam" id="PF00160">
    <property type="entry name" value="Pro_isomerase"/>
    <property type="match status" value="1"/>
</dbReference>
<dbReference type="GO" id="GO:0005509">
    <property type="term" value="F:calcium ion binding"/>
    <property type="evidence" value="ECO:0007669"/>
    <property type="project" value="InterPro"/>
</dbReference>
<evidence type="ECO:0000256" key="5">
    <source>
        <dbReference type="ARBA" id="ARBA00022837"/>
    </source>
</evidence>
<keyword evidence="4" id="KW-0677">Repeat</keyword>
<feature type="domain" description="EF-hand" evidence="8">
    <location>
        <begin position="236"/>
        <end position="271"/>
    </location>
</feature>
<dbReference type="Gene3D" id="1.10.238.10">
    <property type="entry name" value="EF-hand"/>
    <property type="match status" value="1"/>
</dbReference>
<comment type="similarity">
    <text evidence="1">Belongs to the recoverin family.</text>
</comment>
<feature type="compositionally biased region" description="Acidic residues" evidence="7">
    <location>
        <begin position="127"/>
        <end position="141"/>
    </location>
</feature>
<feature type="compositionally biased region" description="Basic and acidic residues" evidence="7">
    <location>
        <begin position="108"/>
        <end position="118"/>
    </location>
</feature>
<dbReference type="InterPro" id="IPR002130">
    <property type="entry name" value="Cyclophilin-type_PPIase_dom"/>
</dbReference>
<evidence type="ECO:0000256" key="7">
    <source>
        <dbReference type="SAM" id="MobiDB-lite"/>
    </source>
</evidence>
<dbReference type="SUPFAM" id="SSF47473">
    <property type="entry name" value="EF-hand"/>
    <property type="match status" value="1"/>
</dbReference>
<evidence type="ECO:0000313" key="10">
    <source>
        <dbReference type="Proteomes" id="UP001259832"/>
    </source>
</evidence>